<evidence type="ECO:0000313" key="1">
    <source>
        <dbReference type="EMBL" id="CAM9420388.1"/>
    </source>
</evidence>
<accession>A0AC59Y6A4</accession>
<evidence type="ECO:0000313" key="2">
    <source>
        <dbReference type="Proteomes" id="UP001162501"/>
    </source>
</evidence>
<name>A0AC59Y6A4_RANTA</name>
<sequence>MERALCCVRFQFLCTPQKYRFDWACVLCLPSSGSSGSQELDGRTLPVCDVPSPLHGPSLSFCPRQSGVCALCLAETVPADVDHPESQEVSVWRPVCSFVGVPSLGPSLALSPPPCLLPPAGMGQSAAS</sequence>
<dbReference type="Proteomes" id="UP001162501">
    <property type="component" value="Chromosome 10"/>
</dbReference>
<protein>
    <submittedName>
        <fullName evidence="1">Uncharacterized protein</fullName>
    </submittedName>
</protein>
<dbReference type="EMBL" id="OX596094">
    <property type="protein sequence ID" value="CAM9420388.1"/>
    <property type="molecule type" value="Genomic_DNA"/>
</dbReference>
<reference evidence="1" key="1">
    <citation type="submission" date="2023-05" db="EMBL/GenBank/DDBJ databases">
        <authorList>
            <consortium name="ELIXIR-Norway"/>
        </authorList>
    </citation>
    <scope>NUCLEOTIDE SEQUENCE</scope>
</reference>
<reference evidence="1" key="2">
    <citation type="submission" date="2025-03" db="EMBL/GenBank/DDBJ databases">
        <authorList>
            <consortium name="ELIXIR-Norway"/>
            <consortium name="Elixir Norway"/>
        </authorList>
    </citation>
    <scope>NUCLEOTIDE SEQUENCE</scope>
</reference>
<organism evidence="1 2">
    <name type="scientific">Rangifer tarandus platyrhynchus</name>
    <name type="common">Svalbard reindeer</name>
    <dbReference type="NCBI Taxonomy" id="3082113"/>
    <lineage>
        <taxon>Eukaryota</taxon>
        <taxon>Metazoa</taxon>
        <taxon>Chordata</taxon>
        <taxon>Craniata</taxon>
        <taxon>Vertebrata</taxon>
        <taxon>Euteleostomi</taxon>
        <taxon>Mammalia</taxon>
        <taxon>Eutheria</taxon>
        <taxon>Laurasiatheria</taxon>
        <taxon>Artiodactyla</taxon>
        <taxon>Ruminantia</taxon>
        <taxon>Pecora</taxon>
        <taxon>Cervidae</taxon>
        <taxon>Odocoileinae</taxon>
        <taxon>Rangifer</taxon>
    </lineage>
</organism>
<gene>
    <name evidence="1" type="ORF">MRATA1EN22A_LOCUS2271</name>
</gene>
<proteinExistence type="predicted"/>